<evidence type="ECO:0000313" key="3">
    <source>
        <dbReference type="Proteomes" id="UP000650833"/>
    </source>
</evidence>
<sequence length="277" mass="31087">MQTTRLFAPATGLFKGLAITQTQTAVIGQRFFSNSFQIRNEDTTKTPEAVEAAGEELIEEEETEPVKLSRRRRRFHEWANGNGSKYSRPAKGTTNYLGTSNPFPNNPLFQPRAPLSDARRQEIYDAFIADPEQWSVRKLATKFGVSLKRIEAILTLKASEKEMEMNGVALQKKFNKGMEQLMGVDQAMESLKEPLIDIFPAVGKPKFKTLKEDASFSPKNAADVLGRIPFKDLERRVIESEQAEFTLPTSSATLESSTENNNKTTKRSKFVIVDTSS</sequence>
<feature type="region of interest" description="Disordered" evidence="1">
    <location>
        <begin position="248"/>
        <end position="277"/>
    </location>
</feature>
<dbReference type="GO" id="GO:0032543">
    <property type="term" value="P:mitochondrial translation"/>
    <property type="evidence" value="ECO:0007669"/>
    <property type="project" value="TreeGrafter"/>
</dbReference>
<dbReference type="OrthoDB" id="10052321at2759"/>
<dbReference type="GO" id="GO:0005763">
    <property type="term" value="C:mitochondrial small ribosomal subunit"/>
    <property type="evidence" value="ECO:0007669"/>
    <property type="project" value="TreeGrafter"/>
</dbReference>
<accession>A0A8H7QTK7</accession>
<dbReference type="Pfam" id="PF12298">
    <property type="entry name" value="Bot1p"/>
    <property type="match status" value="1"/>
</dbReference>
<dbReference type="GO" id="GO:0003735">
    <property type="term" value="F:structural constituent of ribosome"/>
    <property type="evidence" value="ECO:0007669"/>
    <property type="project" value="TreeGrafter"/>
</dbReference>
<gene>
    <name evidence="2" type="ORF">INT46_002574</name>
</gene>
<organism evidence="2 3">
    <name type="scientific">Mucor plumbeus</name>
    <dbReference type="NCBI Taxonomy" id="97098"/>
    <lineage>
        <taxon>Eukaryota</taxon>
        <taxon>Fungi</taxon>
        <taxon>Fungi incertae sedis</taxon>
        <taxon>Mucoromycota</taxon>
        <taxon>Mucoromycotina</taxon>
        <taxon>Mucoromycetes</taxon>
        <taxon>Mucorales</taxon>
        <taxon>Mucorineae</taxon>
        <taxon>Mucoraceae</taxon>
        <taxon>Mucor</taxon>
    </lineage>
</organism>
<evidence type="ECO:0000313" key="2">
    <source>
        <dbReference type="EMBL" id="KAG2198162.1"/>
    </source>
</evidence>
<dbReference type="EMBL" id="JAEPRC010000399">
    <property type="protein sequence ID" value="KAG2198162.1"/>
    <property type="molecule type" value="Genomic_DNA"/>
</dbReference>
<dbReference type="PANTHER" id="PTHR28158">
    <property type="entry name" value="37S RIBOSOMAL PROTEIN S35, MITOCHONDRIAL"/>
    <property type="match status" value="1"/>
</dbReference>
<dbReference type="PANTHER" id="PTHR28158:SF1">
    <property type="entry name" value="SMALL RIBOSOMAL SUBUNIT PROTEIN MS45"/>
    <property type="match status" value="1"/>
</dbReference>
<evidence type="ECO:0008006" key="4">
    <source>
        <dbReference type="Google" id="ProtNLM"/>
    </source>
</evidence>
<protein>
    <recommendedName>
        <fullName evidence="4">37S ribosomal protein S35, mitochondrial</fullName>
    </recommendedName>
</protein>
<feature type="compositionally biased region" description="Polar residues" evidence="1">
    <location>
        <begin position="248"/>
        <end position="263"/>
    </location>
</feature>
<dbReference type="AlphaFoldDB" id="A0A8H7QTK7"/>
<proteinExistence type="predicted"/>
<dbReference type="Proteomes" id="UP000650833">
    <property type="component" value="Unassembled WGS sequence"/>
</dbReference>
<comment type="caution">
    <text evidence="2">The sequence shown here is derived from an EMBL/GenBank/DDBJ whole genome shotgun (WGS) entry which is preliminary data.</text>
</comment>
<evidence type="ECO:0000256" key="1">
    <source>
        <dbReference type="SAM" id="MobiDB-lite"/>
    </source>
</evidence>
<name>A0A8H7QTK7_9FUNG</name>
<reference evidence="2" key="1">
    <citation type="submission" date="2020-12" db="EMBL/GenBank/DDBJ databases">
        <title>Metabolic potential, ecology and presence of endohyphal bacteria is reflected in genomic diversity of Mucoromycotina.</title>
        <authorList>
            <person name="Muszewska A."/>
            <person name="Okrasinska A."/>
            <person name="Steczkiewicz K."/>
            <person name="Drgas O."/>
            <person name="Orlowska M."/>
            <person name="Perlinska-Lenart U."/>
            <person name="Aleksandrzak-Piekarczyk T."/>
            <person name="Szatraj K."/>
            <person name="Zielenkiewicz U."/>
            <person name="Pilsyk S."/>
            <person name="Malc E."/>
            <person name="Mieczkowski P."/>
            <person name="Kruszewska J.S."/>
            <person name="Biernat P."/>
            <person name="Pawlowska J."/>
        </authorList>
    </citation>
    <scope>NUCLEOTIDE SEQUENCE</scope>
    <source>
        <strain evidence="2">CBS 226.32</strain>
    </source>
</reference>
<dbReference type="InterPro" id="IPR021036">
    <property type="entry name" value="Ribosomal_mS45"/>
</dbReference>
<keyword evidence="3" id="KW-1185">Reference proteome</keyword>